<reference evidence="1 2" key="1">
    <citation type="submission" date="2020-03" db="EMBL/GenBank/DDBJ databases">
        <title>Sequencing the genomes of 1000 actinobacteria strains.</title>
        <authorList>
            <person name="Klenk H.-P."/>
        </authorList>
    </citation>
    <scope>NUCLEOTIDE SEQUENCE [LARGE SCALE GENOMIC DNA]</scope>
    <source>
        <strain evidence="1 2">DSM 16403</strain>
    </source>
</reference>
<evidence type="ECO:0000313" key="2">
    <source>
        <dbReference type="Proteomes" id="UP000547458"/>
    </source>
</evidence>
<sequence>MSQIPVDDILTRYFSASASGKHPATVERYARVLFHLRLFLEREGDATVGADTAALLNLERQFEPEGAFARVLGAEDLVFALPRFLSSRWLLTDFHDRLAQISLVSRLVQWLCSRQLVDSRWHRHAVMQTRAAAEKARRRVVT</sequence>
<gene>
    <name evidence="1" type="ORF">BJ994_002287</name>
</gene>
<name>A0A846RYD2_9MICC</name>
<organism evidence="1 2">
    <name type="scientific">Arthrobacter pigmenti</name>
    <dbReference type="NCBI Taxonomy" id="271432"/>
    <lineage>
        <taxon>Bacteria</taxon>
        <taxon>Bacillati</taxon>
        <taxon>Actinomycetota</taxon>
        <taxon>Actinomycetes</taxon>
        <taxon>Micrococcales</taxon>
        <taxon>Micrococcaceae</taxon>
        <taxon>Arthrobacter</taxon>
    </lineage>
</organism>
<proteinExistence type="predicted"/>
<accession>A0A846RYD2</accession>
<dbReference type="EMBL" id="JAATJL010000001">
    <property type="protein sequence ID" value="NJC23211.1"/>
    <property type="molecule type" value="Genomic_DNA"/>
</dbReference>
<keyword evidence="2" id="KW-1185">Reference proteome</keyword>
<evidence type="ECO:0000313" key="1">
    <source>
        <dbReference type="EMBL" id="NJC23211.1"/>
    </source>
</evidence>
<protein>
    <recommendedName>
        <fullName evidence="3">Integrase</fullName>
    </recommendedName>
</protein>
<dbReference type="Proteomes" id="UP000547458">
    <property type="component" value="Unassembled WGS sequence"/>
</dbReference>
<comment type="caution">
    <text evidence="1">The sequence shown here is derived from an EMBL/GenBank/DDBJ whole genome shotgun (WGS) entry which is preliminary data.</text>
</comment>
<dbReference type="RefSeq" id="WP_167994258.1">
    <property type="nucleotide sequence ID" value="NZ_JAATJL010000001.1"/>
</dbReference>
<dbReference type="AlphaFoldDB" id="A0A846RYD2"/>
<evidence type="ECO:0008006" key="3">
    <source>
        <dbReference type="Google" id="ProtNLM"/>
    </source>
</evidence>